<gene>
    <name evidence="1" type="ORF">MNBD_GAMMA21-1269</name>
</gene>
<name>A0A3B0ZWF4_9ZZZZ</name>
<sequence>MTTKNSYAWYLSTFMAMLFFSSPVFAAKVKGDNEHARKWNKFADDVLVLHETLIKKNPVHKKTELGGYSGNPKFYKEERHYAKTHGKLISIVQWELDNPDLLHTIEVYVRDDDGRILRDYSAAYLPNYRNAPTQTLVSIHIHNGDLHAFRTFEATGDRIVERCTGKLKGEEVNFILDEDEIAEALGGYTNIMEQADYKACFKGMPEEAGKYLTPQ</sequence>
<dbReference type="AlphaFoldDB" id="A0A3B0ZWF4"/>
<protein>
    <submittedName>
        <fullName evidence="1">Uncharacterized protein</fullName>
    </submittedName>
</protein>
<dbReference type="EMBL" id="UOFR01000014">
    <property type="protein sequence ID" value="VAW92373.1"/>
    <property type="molecule type" value="Genomic_DNA"/>
</dbReference>
<proteinExistence type="predicted"/>
<organism evidence="1">
    <name type="scientific">hydrothermal vent metagenome</name>
    <dbReference type="NCBI Taxonomy" id="652676"/>
    <lineage>
        <taxon>unclassified sequences</taxon>
        <taxon>metagenomes</taxon>
        <taxon>ecological metagenomes</taxon>
    </lineage>
</organism>
<accession>A0A3B0ZWF4</accession>
<evidence type="ECO:0000313" key="1">
    <source>
        <dbReference type="EMBL" id="VAW92373.1"/>
    </source>
</evidence>
<reference evidence="1" key="1">
    <citation type="submission" date="2018-06" db="EMBL/GenBank/DDBJ databases">
        <authorList>
            <person name="Zhirakovskaya E."/>
        </authorList>
    </citation>
    <scope>NUCLEOTIDE SEQUENCE</scope>
</reference>